<dbReference type="AlphaFoldDB" id="A0A8S2XHR3"/>
<proteinExistence type="predicted"/>
<name>A0A8S2XHR3_9BILA</name>
<accession>A0A8S2XHR3</accession>
<reference evidence="2" key="1">
    <citation type="submission" date="2021-02" db="EMBL/GenBank/DDBJ databases">
        <authorList>
            <person name="Nowell W R."/>
        </authorList>
    </citation>
    <scope>NUCLEOTIDE SEQUENCE</scope>
</reference>
<sequence>MAETSTLQVTPSASITFDYPTTPDEQPHKHKAKYFQIPESRLGKIRSILGACSGHLWSNLKLLWFWMALLTILNIYGLLTTLLKTLPFNQKQFIKKHLDVNGMYTAVSDHCTITT</sequence>
<gene>
    <name evidence="2" type="ORF">SRO942_LOCUS44634</name>
</gene>
<keyword evidence="1" id="KW-0472">Membrane</keyword>
<feature type="transmembrane region" description="Helical" evidence="1">
    <location>
        <begin position="63"/>
        <end position="86"/>
    </location>
</feature>
<organism evidence="2 3">
    <name type="scientific">Didymodactylos carnosus</name>
    <dbReference type="NCBI Taxonomy" id="1234261"/>
    <lineage>
        <taxon>Eukaryota</taxon>
        <taxon>Metazoa</taxon>
        <taxon>Spiralia</taxon>
        <taxon>Gnathifera</taxon>
        <taxon>Rotifera</taxon>
        <taxon>Eurotatoria</taxon>
        <taxon>Bdelloidea</taxon>
        <taxon>Philodinida</taxon>
        <taxon>Philodinidae</taxon>
        <taxon>Didymodactylos</taxon>
    </lineage>
</organism>
<dbReference type="EMBL" id="CAJOBC010105330">
    <property type="protein sequence ID" value="CAF4497061.1"/>
    <property type="molecule type" value="Genomic_DNA"/>
</dbReference>
<evidence type="ECO:0000313" key="2">
    <source>
        <dbReference type="EMBL" id="CAF4497061.1"/>
    </source>
</evidence>
<evidence type="ECO:0000256" key="1">
    <source>
        <dbReference type="SAM" id="Phobius"/>
    </source>
</evidence>
<protein>
    <submittedName>
        <fullName evidence="2">Uncharacterized protein</fullName>
    </submittedName>
</protein>
<comment type="caution">
    <text evidence="2">The sequence shown here is derived from an EMBL/GenBank/DDBJ whole genome shotgun (WGS) entry which is preliminary data.</text>
</comment>
<keyword evidence="1" id="KW-1133">Transmembrane helix</keyword>
<keyword evidence="1" id="KW-0812">Transmembrane</keyword>
<dbReference type="Proteomes" id="UP000681722">
    <property type="component" value="Unassembled WGS sequence"/>
</dbReference>
<evidence type="ECO:0000313" key="3">
    <source>
        <dbReference type="Proteomes" id="UP000681722"/>
    </source>
</evidence>